<dbReference type="InterPro" id="IPR000873">
    <property type="entry name" value="AMP-dep_synth/lig_dom"/>
</dbReference>
<dbReference type="SUPFAM" id="SSF56801">
    <property type="entry name" value="Acetyl-CoA synthetase-like"/>
    <property type="match status" value="1"/>
</dbReference>
<dbReference type="InterPro" id="IPR045851">
    <property type="entry name" value="AMP-bd_C_sf"/>
</dbReference>
<reference evidence="6" key="1">
    <citation type="submission" date="2022-05" db="EMBL/GenBank/DDBJ databases">
        <title>Comparative genomics of Staphylococcus equorum isolates.</title>
        <authorList>
            <person name="Luelf R.H."/>
        </authorList>
    </citation>
    <scope>NUCLEOTIDE SEQUENCE</scope>
    <source>
        <strain evidence="6">TMW 2.2343</strain>
    </source>
</reference>
<feature type="domain" description="AMP-dependent synthetase/ligase" evidence="5">
    <location>
        <begin position="9"/>
        <end position="318"/>
    </location>
</feature>
<proteinExistence type="inferred from homology"/>
<evidence type="ECO:0000256" key="2">
    <source>
        <dbReference type="ARBA" id="ARBA00017625"/>
    </source>
</evidence>
<dbReference type="AlphaFoldDB" id="A0A9X4R236"/>
<dbReference type="Pfam" id="PF00501">
    <property type="entry name" value="AMP-binding"/>
    <property type="match status" value="1"/>
</dbReference>
<name>A0A9X4R236_9STAP</name>
<organism evidence="6 7">
    <name type="scientific">Staphylococcus equorum</name>
    <dbReference type="NCBI Taxonomy" id="246432"/>
    <lineage>
        <taxon>Bacteria</taxon>
        <taxon>Bacillati</taxon>
        <taxon>Bacillota</taxon>
        <taxon>Bacilli</taxon>
        <taxon>Bacillales</taxon>
        <taxon>Staphylococcaceae</taxon>
        <taxon>Staphylococcus</taxon>
    </lineage>
</organism>
<comment type="similarity">
    <text evidence="1">Belongs to the ATP-dependent AMP-binding enzyme family.</text>
</comment>
<dbReference type="GO" id="GO:0031956">
    <property type="term" value="F:medium-chain fatty acid-CoA ligase activity"/>
    <property type="evidence" value="ECO:0007669"/>
    <property type="project" value="TreeGrafter"/>
</dbReference>
<evidence type="ECO:0000313" key="7">
    <source>
        <dbReference type="Proteomes" id="UP001152302"/>
    </source>
</evidence>
<dbReference type="InterPro" id="IPR020845">
    <property type="entry name" value="AMP-binding_CS"/>
</dbReference>
<dbReference type="GO" id="GO:0006631">
    <property type="term" value="P:fatty acid metabolic process"/>
    <property type="evidence" value="ECO:0007669"/>
    <property type="project" value="TreeGrafter"/>
</dbReference>
<evidence type="ECO:0000256" key="1">
    <source>
        <dbReference type="ARBA" id="ARBA00006432"/>
    </source>
</evidence>
<dbReference type="InterPro" id="IPR042099">
    <property type="entry name" value="ANL_N_sf"/>
</dbReference>
<dbReference type="Gene3D" id="3.30.300.30">
    <property type="match status" value="1"/>
</dbReference>
<gene>
    <name evidence="6" type="ORF">M4L21_09140</name>
</gene>
<evidence type="ECO:0000256" key="3">
    <source>
        <dbReference type="ARBA" id="ARBA00022598"/>
    </source>
</evidence>
<dbReference type="Gene3D" id="3.40.50.12780">
    <property type="entry name" value="N-terminal domain of ligase-like"/>
    <property type="match status" value="1"/>
</dbReference>
<dbReference type="Proteomes" id="UP001152302">
    <property type="component" value="Unassembled WGS sequence"/>
</dbReference>
<accession>A0A9X4R236</accession>
<comment type="caution">
    <text evidence="6">The sequence shown here is derived from an EMBL/GenBank/DDBJ whole genome shotgun (WGS) entry which is preliminary data.</text>
</comment>
<evidence type="ECO:0000256" key="4">
    <source>
        <dbReference type="ARBA" id="ARBA00032875"/>
    </source>
</evidence>
<protein>
    <recommendedName>
        <fullName evidence="2">Putative long chain fatty acid-CoA ligase VraA</fullName>
    </recommendedName>
    <alternativeName>
        <fullName evidence="4">Acyl-CoA synthetase</fullName>
    </alternativeName>
</protein>
<dbReference type="PANTHER" id="PTHR43201">
    <property type="entry name" value="ACYL-COA SYNTHETASE"/>
    <property type="match status" value="1"/>
</dbReference>
<evidence type="ECO:0000259" key="5">
    <source>
        <dbReference type="Pfam" id="PF00501"/>
    </source>
</evidence>
<keyword evidence="3" id="KW-0436">Ligase</keyword>
<dbReference type="PANTHER" id="PTHR43201:SF5">
    <property type="entry name" value="MEDIUM-CHAIN ACYL-COA LIGASE ACSF2, MITOCHONDRIAL"/>
    <property type="match status" value="1"/>
</dbReference>
<dbReference type="PROSITE" id="PS00455">
    <property type="entry name" value="AMP_BINDING"/>
    <property type="match status" value="1"/>
</dbReference>
<dbReference type="EMBL" id="JAMBPX010000005">
    <property type="protein sequence ID" value="MDG0859484.1"/>
    <property type="molecule type" value="Genomic_DNA"/>
</dbReference>
<sequence>MEILAKINQYAQEQPQRWALQFDDLKCNYKQLKIKIELVVEDLTNIPSYQFVALVMKDPLETIIYYCALLRRNCIPCILDFQWSQSQIDVLLEHYGISYVINDEKEVIIKDIKDNQLKWHDDLLHIGFTSGTTGLPKAYYRNEKSWLYSYKENEKLLEEPVNILVAPGPLSHSLSLYACIYALYSGRTFIGQGQFDASLLLQTIEKVSKMTAMFLVPTMLTSCLAENIKMNQVRYIFSTGDKLPPDTRNKVQRYMPQTILIEFFGTSEASFISYNYNNEAPYNSVGLPFPNVKINLASQDGQGVGVLHIKSNMVFSGYANRDVSQSEWIEIGDFASLDHNGYLYLYGRQSDRMIIGGRNVYPSELESVLQAYDYFNEVCIVSEPHSKFGEIAVLLYTGTQDVSYQSLKSFLSVHLARYQIPSKLIKIDKMHYTESGKIARRQMKERYLGGEFK</sequence>
<dbReference type="RefSeq" id="WP_277581142.1">
    <property type="nucleotide sequence ID" value="NZ_JAMBPV010000003.1"/>
</dbReference>
<evidence type="ECO:0000313" key="6">
    <source>
        <dbReference type="EMBL" id="MDG0859484.1"/>
    </source>
</evidence>